<dbReference type="KEGG" id="mmc:Mmcs_2678"/>
<feature type="compositionally biased region" description="Low complexity" evidence="1">
    <location>
        <begin position="226"/>
        <end position="257"/>
    </location>
</feature>
<feature type="compositionally biased region" description="Gly residues" evidence="1">
    <location>
        <begin position="258"/>
        <end position="278"/>
    </location>
</feature>
<dbReference type="AlphaFoldDB" id="A0A5Q5BK73"/>
<name>A0A5Q5BK73_MYCSS</name>
<evidence type="ECO:0000313" key="2">
    <source>
        <dbReference type="EMBL" id="ABG08786.1"/>
    </source>
</evidence>
<reference evidence="2" key="1">
    <citation type="submission" date="2006-06" db="EMBL/GenBank/DDBJ databases">
        <title>Complete sequence of chromosome of Mycobacterium sp. MCS.</title>
        <authorList>
            <consortium name="US DOE Joint Genome Institute"/>
            <person name="Copeland A."/>
            <person name="Lucas S."/>
            <person name="Lapidus A."/>
            <person name="Barry K."/>
            <person name="Detter J.C."/>
            <person name="Glavina del Rio T."/>
            <person name="Hammon N."/>
            <person name="Israni S."/>
            <person name="Dalin E."/>
            <person name="Tice H."/>
            <person name="Pitluck S."/>
            <person name="Martinez M."/>
            <person name="Schmutz J."/>
            <person name="Larimer F."/>
            <person name="Land M."/>
            <person name="Hauser L."/>
            <person name="Kyrpides N."/>
            <person name="Kim E."/>
            <person name="Miller C.D."/>
            <person name="Hughes J.E."/>
            <person name="Anderson A.J."/>
            <person name="Sims R.C."/>
            <person name="Richardson P."/>
        </authorList>
    </citation>
    <scope>NUCLEOTIDE SEQUENCE [LARGE SCALE GENOMIC DNA]</scope>
    <source>
        <strain evidence="2">MCS</strain>
    </source>
</reference>
<accession>A0A5Q5BK73</accession>
<feature type="region of interest" description="Disordered" evidence="1">
    <location>
        <begin position="97"/>
        <end position="139"/>
    </location>
</feature>
<dbReference type="EMBL" id="CP000384">
    <property type="protein sequence ID" value="ABG08786.1"/>
    <property type="molecule type" value="Genomic_DNA"/>
</dbReference>
<protein>
    <recommendedName>
        <fullName evidence="3">Peptidoglycan-binding protein</fullName>
    </recommendedName>
</protein>
<sequence length="278" mass="26389">MHDMTIDGLTPEELSAESAIALPDKEVVSILDLNADVDVAIDAASPIDLAAAANLNVAAPIDAAAGANVLSYGSGAQAVVDQGAMIDQNLEADAYASSTQVSGIDQGGMDTDADEVPPTDGTGTGTDTGTDGTGTTVDTSPAALLDGNLLNVNVNVDLDADLAAPISGAVAANANVAAPINAGVAANIGSVDSDAISVAEQDAIITQNLEGSATAISNQDSEISQGDSDAGDTTGGTADAGTDSGTGGTSSADSGGSSDSGGSGSTGSSGDGGGSTAG</sequence>
<organism evidence="2">
    <name type="scientific">Mycobacterium sp. (strain MCS)</name>
    <dbReference type="NCBI Taxonomy" id="164756"/>
    <lineage>
        <taxon>Bacteria</taxon>
        <taxon>Bacillati</taxon>
        <taxon>Actinomycetota</taxon>
        <taxon>Actinomycetes</taxon>
        <taxon>Mycobacteriales</taxon>
        <taxon>Mycobacteriaceae</taxon>
        <taxon>Mycobacterium</taxon>
    </lineage>
</organism>
<feature type="compositionally biased region" description="Low complexity" evidence="1">
    <location>
        <begin position="119"/>
        <end position="139"/>
    </location>
</feature>
<proteinExistence type="predicted"/>
<evidence type="ECO:0000256" key="1">
    <source>
        <dbReference type="SAM" id="MobiDB-lite"/>
    </source>
</evidence>
<feature type="region of interest" description="Disordered" evidence="1">
    <location>
        <begin position="217"/>
        <end position="278"/>
    </location>
</feature>
<evidence type="ECO:0008006" key="3">
    <source>
        <dbReference type="Google" id="ProtNLM"/>
    </source>
</evidence>
<gene>
    <name evidence="2" type="ordered locus">Mmcs_2678</name>
</gene>